<dbReference type="AlphaFoldDB" id="A0A8H4TTE9"/>
<dbReference type="InterPro" id="IPR011333">
    <property type="entry name" value="SKP1/BTB/POZ_sf"/>
</dbReference>
<organism evidence="2 3">
    <name type="scientific">Fusarium sarcochroum</name>
    <dbReference type="NCBI Taxonomy" id="1208366"/>
    <lineage>
        <taxon>Eukaryota</taxon>
        <taxon>Fungi</taxon>
        <taxon>Dikarya</taxon>
        <taxon>Ascomycota</taxon>
        <taxon>Pezizomycotina</taxon>
        <taxon>Sordariomycetes</taxon>
        <taxon>Hypocreomycetidae</taxon>
        <taxon>Hypocreales</taxon>
        <taxon>Nectriaceae</taxon>
        <taxon>Fusarium</taxon>
        <taxon>Fusarium lateritium species complex</taxon>
    </lineage>
</organism>
<dbReference type="OrthoDB" id="6359816at2759"/>
<gene>
    <name evidence="2" type="ORF">FSARC_8409</name>
</gene>
<dbReference type="CDD" id="cd18186">
    <property type="entry name" value="BTB_POZ_ZBTB_KLHL-like"/>
    <property type="match status" value="1"/>
</dbReference>
<reference evidence="2" key="1">
    <citation type="journal article" date="2020" name="BMC Genomics">
        <title>Correction to: Identification and distribution of gene clusters required for synthesis of sphingolipid metabolism inhibitors in diverse species of the filamentous fungus Fusarium.</title>
        <authorList>
            <person name="Kim H.S."/>
            <person name="Lohmar J.M."/>
            <person name="Busman M."/>
            <person name="Brown D.W."/>
            <person name="Naumann T.A."/>
            <person name="Divon H.H."/>
            <person name="Lysoe E."/>
            <person name="Uhlig S."/>
            <person name="Proctor R.H."/>
        </authorList>
    </citation>
    <scope>NUCLEOTIDE SEQUENCE</scope>
    <source>
        <strain evidence="2">NRRL 20472</strain>
    </source>
</reference>
<dbReference type="PANTHER" id="PTHR47843:SF5">
    <property type="entry name" value="BTB_POZ DOMAIN PROTEIN"/>
    <property type="match status" value="1"/>
</dbReference>
<dbReference type="PROSITE" id="PS50097">
    <property type="entry name" value="BTB"/>
    <property type="match status" value="1"/>
</dbReference>
<keyword evidence="3" id="KW-1185">Reference proteome</keyword>
<evidence type="ECO:0000259" key="1">
    <source>
        <dbReference type="PROSITE" id="PS50097"/>
    </source>
</evidence>
<reference evidence="2" key="2">
    <citation type="submission" date="2020-05" db="EMBL/GenBank/DDBJ databases">
        <authorList>
            <person name="Kim H.-S."/>
            <person name="Proctor R.H."/>
            <person name="Brown D.W."/>
        </authorList>
    </citation>
    <scope>NUCLEOTIDE SEQUENCE</scope>
    <source>
        <strain evidence="2">NRRL 20472</strain>
    </source>
</reference>
<sequence>MVILDINLNGFDSEGIWTRLESMKPAMSPITEVPDDNDREQCLVDEICASSSRAPIHNLLFNDKYSDITIICSDREFKAHRAIVCTQCAFFENAFASAPKKRIVRSFKLEAGEPEVFQRLLEFLYTGSYTDEGDSLPQDNIEAKTKDIQERLNCPPRCPLPSNNASSESSQHVRRSIRLKSNAEPMAQMEGVEGQEPAGDPIIPEPSTPPEITLALKIYLMADKYDVPALKLLARDRFYMAAKAHWVTKSWEGSSWDNTQVFEDVVLEVFISTRPDDTAIWKALCKLIAIKDEGDIMKRRMEEVMSENNDLASGVLEYEKEWGGKG</sequence>
<dbReference type="SUPFAM" id="SSF54695">
    <property type="entry name" value="POZ domain"/>
    <property type="match status" value="1"/>
</dbReference>
<comment type="caution">
    <text evidence="2">The sequence shown here is derived from an EMBL/GenBank/DDBJ whole genome shotgun (WGS) entry which is preliminary data.</text>
</comment>
<evidence type="ECO:0000313" key="3">
    <source>
        <dbReference type="Proteomes" id="UP000622797"/>
    </source>
</evidence>
<proteinExistence type="predicted"/>
<protein>
    <recommendedName>
        <fullName evidence="1">BTB domain-containing protein</fullName>
    </recommendedName>
</protein>
<evidence type="ECO:0000313" key="2">
    <source>
        <dbReference type="EMBL" id="KAF4963624.1"/>
    </source>
</evidence>
<dbReference type="Pfam" id="PF00651">
    <property type="entry name" value="BTB"/>
    <property type="match status" value="1"/>
</dbReference>
<name>A0A8H4TTE9_9HYPO</name>
<dbReference type="SMART" id="SM00225">
    <property type="entry name" value="BTB"/>
    <property type="match status" value="1"/>
</dbReference>
<dbReference type="Proteomes" id="UP000622797">
    <property type="component" value="Unassembled WGS sequence"/>
</dbReference>
<accession>A0A8H4TTE9</accession>
<dbReference type="Gene3D" id="3.30.710.10">
    <property type="entry name" value="Potassium Channel Kv1.1, Chain A"/>
    <property type="match status" value="1"/>
</dbReference>
<dbReference type="EMBL" id="JABEXW010000462">
    <property type="protein sequence ID" value="KAF4963624.1"/>
    <property type="molecule type" value="Genomic_DNA"/>
</dbReference>
<feature type="domain" description="BTB" evidence="1">
    <location>
        <begin position="66"/>
        <end position="133"/>
    </location>
</feature>
<dbReference type="PANTHER" id="PTHR47843">
    <property type="entry name" value="BTB DOMAIN-CONTAINING PROTEIN-RELATED"/>
    <property type="match status" value="1"/>
</dbReference>
<dbReference type="InterPro" id="IPR000210">
    <property type="entry name" value="BTB/POZ_dom"/>
</dbReference>